<reference evidence="6 7" key="1">
    <citation type="journal article" date="2018" name="Evol. Lett.">
        <title>Horizontal gene cluster transfer increased hallucinogenic mushroom diversity.</title>
        <authorList>
            <person name="Reynolds H.T."/>
            <person name="Vijayakumar V."/>
            <person name="Gluck-Thaler E."/>
            <person name="Korotkin H.B."/>
            <person name="Matheny P.B."/>
            <person name="Slot J.C."/>
        </authorList>
    </citation>
    <scope>NUCLEOTIDE SEQUENCE [LARGE SCALE GENOMIC DNA]</scope>
    <source>
        <strain evidence="6 7">2631</strain>
    </source>
</reference>
<evidence type="ECO:0000256" key="3">
    <source>
        <dbReference type="ARBA" id="ARBA00022833"/>
    </source>
</evidence>
<keyword evidence="7" id="KW-1185">Reference proteome</keyword>
<keyword evidence="3" id="KW-0862">Zinc</keyword>
<evidence type="ECO:0000256" key="4">
    <source>
        <dbReference type="PROSITE-ProRule" id="PRU00134"/>
    </source>
</evidence>
<gene>
    <name evidence="6" type="ORF">CVT25_008642</name>
</gene>
<organism evidence="6 7">
    <name type="scientific">Psilocybe cyanescens</name>
    <dbReference type="NCBI Taxonomy" id="93625"/>
    <lineage>
        <taxon>Eukaryota</taxon>
        <taxon>Fungi</taxon>
        <taxon>Dikarya</taxon>
        <taxon>Basidiomycota</taxon>
        <taxon>Agaricomycotina</taxon>
        <taxon>Agaricomycetes</taxon>
        <taxon>Agaricomycetidae</taxon>
        <taxon>Agaricales</taxon>
        <taxon>Agaricineae</taxon>
        <taxon>Strophariaceae</taxon>
        <taxon>Psilocybe</taxon>
    </lineage>
</organism>
<dbReference type="SUPFAM" id="SSF144232">
    <property type="entry name" value="HIT/MYND zinc finger-like"/>
    <property type="match status" value="2"/>
</dbReference>
<dbReference type="Gene3D" id="6.10.140.2220">
    <property type="match status" value="2"/>
</dbReference>
<dbReference type="OrthoDB" id="432970at2759"/>
<dbReference type="InParanoid" id="A0A409XNW2"/>
<evidence type="ECO:0000313" key="7">
    <source>
        <dbReference type="Proteomes" id="UP000283269"/>
    </source>
</evidence>
<dbReference type="AlphaFoldDB" id="A0A409XNW2"/>
<dbReference type="STRING" id="93625.A0A409XNW2"/>
<sequence>MSKELVEAFNALPRRPKAPSGLVPNEWHFDIRYIQMEPTPSHIIYFLQPESHFTHMERLPIGIASNQSGLKFFPETAKEAAPTVAKGILHAFVNNMGCNDKKLYPHTEAYAPWKLFTEEKSLAVAVGKELKRMGVRPDDLCTIGVSSRAVVQTARKDFSGFFYGLKMVCGLEDMVAAVIQAPDSIKFENYRVPQPEPMSAIEEELNRDLDDEGRLLNEIGKYCTIWSSGLPSDGTEYEAKSHGNKIFREIEIIKARLEEKPERVVNAAADRGDADAALDYGIRQGTFFQNICALSIGLGCKRNRKRSRDYLIKAAYSSKSSQTIKAMAHGILIQWYLESNDGGIHPRCAFAAAHHCNIAAQLCLDVSPSGARASPAVLWFMSKTFKNLSEDVPEMYYWYKDAIHALEVREKQYGENRKKMAKKRLKNTVRYRCAALGCDIEADTGAMLSRCSGPCDADKKPYYCSKECQRADWKNHKPFCRPGAECSVVDDGSKYNMSDTAPAHKSEAGALQIPITFKDGKTILFSSSTMDMSKELVEAFNALPRKARMPSGRVPNEWHFDIRYIQMEPTPSHVIYFLQPQSLFTHMERLPIGIASNQSGLEFFPETAKEAAPMLAKGILHAFINNMGLNDRRLYPPTDAYAPWKLFTEDRSLAVAVGQELKRIGVRPDDLCHIGVSSRAIGQSAQENFSRFFDGLKKACGLEGIVAAVVQAPECIMFQNYSVPQPKPVSAYQEGLNQDYDDDDDKLMNTILEYYNVWSRGVPSDGTEYEVKSHGDKMQRQIETIKARLEEKSEHVVNAAADRGDGDAALDYGVRLTVGLGCKLNRKRARDYLIKAACSSNSSQTVKAMAHGILIQWYLDSTDDRQTIRARYLFAAAHHCNMAAKLCVGLSPSDASASSGVLWFMSKTFKTMSGHVPELNYWYKDAIRAMEAREREYEQGRSRMVKKRLKNTIRYRCAAPDCDIEADKGSMLSCCSGPCDADKKPHYCSKECQRADWKNHKPFCRPGAECSVIDNGSKYDISATAPTHKSEAGALRIPITTKDGETVMFSSSTMDAQMLKDLKEASKKHLKGL</sequence>
<evidence type="ECO:0000256" key="2">
    <source>
        <dbReference type="ARBA" id="ARBA00022771"/>
    </source>
</evidence>
<evidence type="ECO:0000256" key="1">
    <source>
        <dbReference type="ARBA" id="ARBA00022723"/>
    </source>
</evidence>
<evidence type="ECO:0000259" key="5">
    <source>
        <dbReference type="PROSITE" id="PS50865"/>
    </source>
</evidence>
<feature type="domain" description="MYND-type" evidence="5">
    <location>
        <begin position="435"/>
        <end position="480"/>
    </location>
</feature>
<feature type="domain" description="MYND-type" evidence="5">
    <location>
        <begin position="959"/>
        <end position="1004"/>
    </location>
</feature>
<protein>
    <recommendedName>
        <fullName evidence="5">MYND-type domain-containing protein</fullName>
    </recommendedName>
</protein>
<dbReference type="InterPro" id="IPR002893">
    <property type="entry name" value="Znf_MYND"/>
</dbReference>
<keyword evidence="2 4" id="KW-0863">Zinc-finger</keyword>
<evidence type="ECO:0000313" key="6">
    <source>
        <dbReference type="EMBL" id="PPQ92421.1"/>
    </source>
</evidence>
<dbReference type="PROSITE" id="PS50865">
    <property type="entry name" value="ZF_MYND_2"/>
    <property type="match status" value="2"/>
</dbReference>
<keyword evidence="1" id="KW-0479">Metal-binding</keyword>
<dbReference type="Proteomes" id="UP000283269">
    <property type="component" value="Unassembled WGS sequence"/>
</dbReference>
<proteinExistence type="predicted"/>
<dbReference type="EMBL" id="NHYD01001045">
    <property type="protein sequence ID" value="PPQ92421.1"/>
    <property type="molecule type" value="Genomic_DNA"/>
</dbReference>
<dbReference type="GO" id="GO:0008270">
    <property type="term" value="F:zinc ion binding"/>
    <property type="evidence" value="ECO:0007669"/>
    <property type="project" value="UniProtKB-KW"/>
</dbReference>
<dbReference type="Pfam" id="PF01753">
    <property type="entry name" value="zf-MYND"/>
    <property type="match status" value="2"/>
</dbReference>
<comment type="caution">
    <text evidence="6">The sequence shown here is derived from an EMBL/GenBank/DDBJ whole genome shotgun (WGS) entry which is preliminary data.</text>
</comment>
<name>A0A409XNW2_PSICY</name>
<accession>A0A409XNW2</accession>